<dbReference type="Gene3D" id="2.40.50.870">
    <property type="entry name" value="Protein of unknown function (DUF3299)"/>
    <property type="match status" value="1"/>
</dbReference>
<evidence type="ECO:0000256" key="1">
    <source>
        <dbReference type="SAM" id="MobiDB-lite"/>
    </source>
</evidence>
<gene>
    <name evidence="2" type="ORF">NG895_25255</name>
</gene>
<evidence type="ECO:0008006" key="4">
    <source>
        <dbReference type="Google" id="ProtNLM"/>
    </source>
</evidence>
<reference evidence="2" key="1">
    <citation type="submission" date="2022-06" db="EMBL/GenBank/DDBJ databases">
        <title>Aeoliella straminimaris, a novel planctomycete from sediments.</title>
        <authorList>
            <person name="Vitorino I.R."/>
            <person name="Lage O.M."/>
        </authorList>
    </citation>
    <scope>NUCLEOTIDE SEQUENCE</scope>
    <source>
        <strain evidence="2">ICT_H6.2</strain>
    </source>
</reference>
<accession>A0A9X2FJI8</accession>
<comment type="caution">
    <text evidence="2">The sequence shown here is derived from an EMBL/GenBank/DDBJ whole genome shotgun (WGS) entry which is preliminary data.</text>
</comment>
<sequence>MAEKRHTQCDVASCKLCPRSAIGMVAALAIMVAVGCQPEETAYTMPDADPATPPSTTSPTDKPTKSAENAAAKPARIVDKTFDDIKFDIEPDAPYEREMLTDEIEELVGQRIRIRGYIYPTLQRDGLKAFVLVRDNQECCFGPGAALYDCIRVEMVPGNTASFSTKPVSVEGEFLIDELEFDGITRAVFLMKGEKVR</sequence>
<dbReference type="EMBL" id="JAMXLR010000090">
    <property type="protein sequence ID" value="MCO6047221.1"/>
    <property type="molecule type" value="Genomic_DNA"/>
</dbReference>
<dbReference type="Proteomes" id="UP001155241">
    <property type="component" value="Unassembled WGS sequence"/>
</dbReference>
<evidence type="ECO:0000313" key="3">
    <source>
        <dbReference type="Proteomes" id="UP001155241"/>
    </source>
</evidence>
<evidence type="ECO:0000313" key="2">
    <source>
        <dbReference type="EMBL" id="MCO6047221.1"/>
    </source>
</evidence>
<feature type="compositionally biased region" description="Low complexity" evidence="1">
    <location>
        <begin position="46"/>
        <end position="61"/>
    </location>
</feature>
<protein>
    <recommendedName>
        <fullName evidence="4">DUF3299 domain-containing protein</fullName>
    </recommendedName>
</protein>
<organism evidence="2 3">
    <name type="scientific">Aeoliella straminimaris</name>
    <dbReference type="NCBI Taxonomy" id="2954799"/>
    <lineage>
        <taxon>Bacteria</taxon>
        <taxon>Pseudomonadati</taxon>
        <taxon>Planctomycetota</taxon>
        <taxon>Planctomycetia</taxon>
        <taxon>Pirellulales</taxon>
        <taxon>Lacipirellulaceae</taxon>
        <taxon>Aeoliella</taxon>
    </lineage>
</organism>
<proteinExistence type="predicted"/>
<name>A0A9X2FJI8_9BACT</name>
<dbReference type="AlphaFoldDB" id="A0A9X2FJI8"/>
<dbReference type="RefSeq" id="WP_252855330.1">
    <property type="nucleotide sequence ID" value="NZ_JAMXLR010000090.1"/>
</dbReference>
<keyword evidence="3" id="KW-1185">Reference proteome</keyword>
<feature type="region of interest" description="Disordered" evidence="1">
    <location>
        <begin position="44"/>
        <end position="73"/>
    </location>
</feature>